<dbReference type="GO" id="GO:0006508">
    <property type="term" value="P:proteolysis"/>
    <property type="evidence" value="ECO:0007669"/>
    <property type="project" value="UniProtKB-KW"/>
</dbReference>
<evidence type="ECO:0000256" key="4">
    <source>
        <dbReference type="PROSITE-ProRule" id="PRU01161"/>
    </source>
</evidence>
<evidence type="ECO:0000313" key="7">
    <source>
        <dbReference type="Proteomes" id="UP000634043"/>
    </source>
</evidence>
<feature type="active site" description="Proton acceptor" evidence="4">
    <location>
        <position position="147"/>
    </location>
</feature>
<feature type="domain" description="PNPLA" evidence="5">
    <location>
        <begin position="1"/>
        <end position="160"/>
    </location>
</feature>
<dbReference type="Proteomes" id="UP000634043">
    <property type="component" value="Unassembled WGS sequence"/>
</dbReference>
<dbReference type="Gene3D" id="3.40.1090.10">
    <property type="entry name" value="Cytosolic phospholipase A2 catalytic domain"/>
    <property type="match status" value="2"/>
</dbReference>
<organism evidence="6 7">
    <name type="scientific">Pontibacter amylolyticus</name>
    <dbReference type="NCBI Taxonomy" id="1424080"/>
    <lineage>
        <taxon>Bacteria</taxon>
        <taxon>Pseudomonadati</taxon>
        <taxon>Bacteroidota</taxon>
        <taxon>Cytophagia</taxon>
        <taxon>Cytophagales</taxon>
        <taxon>Hymenobacteraceae</taxon>
        <taxon>Pontibacter</taxon>
    </lineage>
</organism>
<protein>
    <submittedName>
        <fullName evidence="6">Serine protease</fullName>
    </submittedName>
</protein>
<evidence type="ECO:0000313" key="6">
    <source>
        <dbReference type="EMBL" id="GGG15364.1"/>
    </source>
</evidence>
<keyword evidence="6" id="KW-0645">Protease</keyword>
<dbReference type="InterPro" id="IPR016035">
    <property type="entry name" value="Acyl_Trfase/lysoPLipase"/>
</dbReference>
<dbReference type="EMBL" id="BMFP01000003">
    <property type="protein sequence ID" value="GGG15364.1"/>
    <property type="molecule type" value="Genomic_DNA"/>
</dbReference>
<keyword evidence="3 4" id="KW-0443">Lipid metabolism</keyword>
<comment type="caution">
    <text evidence="6">The sequence shown here is derived from an EMBL/GenBank/DDBJ whole genome shotgun (WGS) entry which is preliminary data.</text>
</comment>
<keyword evidence="2 4" id="KW-0442">Lipid degradation</keyword>
<dbReference type="Pfam" id="PF01734">
    <property type="entry name" value="Patatin"/>
    <property type="match status" value="1"/>
</dbReference>
<dbReference type="InterPro" id="IPR050301">
    <property type="entry name" value="NTE"/>
</dbReference>
<dbReference type="PROSITE" id="PS51635">
    <property type="entry name" value="PNPLA"/>
    <property type="match status" value="1"/>
</dbReference>
<dbReference type="GO" id="GO:0008233">
    <property type="term" value="F:peptidase activity"/>
    <property type="evidence" value="ECO:0007669"/>
    <property type="project" value="UniProtKB-KW"/>
</dbReference>
<dbReference type="SUPFAM" id="SSF52151">
    <property type="entry name" value="FabD/lysophospholipase-like"/>
    <property type="match status" value="1"/>
</dbReference>
<evidence type="ECO:0000256" key="2">
    <source>
        <dbReference type="ARBA" id="ARBA00022963"/>
    </source>
</evidence>
<keyword evidence="7" id="KW-1185">Reference proteome</keyword>
<keyword evidence="1 4" id="KW-0378">Hydrolase</keyword>
<gene>
    <name evidence="6" type="primary">rssA</name>
    <name evidence="6" type="ORF">GCM10011323_19740</name>
</gene>
<reference evidence="7" key="1">
    <citation type="journal article" date="2019" name="Int. J. Syst. Evol. Microbiol.">
        <title>The Global Catalogue of Microorganisms (GCM) 10K type strain sequencing project: providing services to taxonomists for standard genome sequencing and annotation.</title>
        <authorList>
            <consortium name="The Broad Institute Genomics Platform"/>
            <consortium name="The Broad Institute Genome Sequencing Center for Infectious Disease"/>
            <person name="Wu L."/>
            <person name="Ma J."/>
        </authorList>
    </citation>
    <scope>NUCLEOTIDE SEQUENCE [LARGE SCALE GENOMIC DNA]</scope>
    <source>
        <strain evidence="7">CGMCC 1.12749</strain>
    </source>
</reference>
<evidence type="ECO:0000256" key="1">
    <source>
        <dbReference type="ARBA" id="ARBA00022801"/>
    </source>
</evidence>
<proteinExistence type="predicted"/>
<dbReference type="PANTHER" id="PTHR14226">
    <property type="entry name" value="NEUROPATHY TARGET ESTERASE/SWISS CHEESE D.MELANOGASTER"/>
    <property type="match status" value="1"/>
</dbReference>
<dbReference type="PANTHER" id="PTHR14226:SF76">
    <property type="entry name" value="NTE FAMILY PROTEIN RSSA"/>
    <property type="match status" value="1"/>
</dbReference>
<evidence type="ECO:0000259" key="5">
    <source>
        <dbReference type="PROSITE" id="PS51635"/>
    </source>
</evidence>
<dbReference type="InterPro" id="IPR002641">
    <property type="entry name" value="PNPLA_dom"/>
</dbReference>
<sequence length="284" mass="31315">MLGSGGARGLAHIGVIEVLEENGFEIASVIGCSMGAVVGGLYAAGYNQAYKEWVLTLTRSAVFNLLDFTFTRQGFLKGEKVFNLLREVTGPQEIENLKVPFTAVATDMLRNEEVNYTSGDLYKALRASIAIPGVFTPVLENGQFLVDGGVLNPLPLNLVRKKENDLVVAVNLNGPATEDRPMLKVNERPEAVSALWKWMHLTGQDTQNASGDFSPLSDYSLRKLLLLAYQMTQDRLTSLMLQVHPPDVLVEIPVNSCSIFEFYKAKSQIELGREICRKALLSYT</sequence>
<feature type="short sequence motif" description="GXSXG" evidence="4">
    <location>
        <begin position="31"/>
        <end position="35"/>
    </location>
</feature>
<name>A0ABQ1W714_9BACT</name>
<feature type="active site" description="Nucleophile" evidence="4">
    <location>
        <position position="33"/>
    </location>
</feature>
<comment type="caution">
    <text evidence="4">Lacks conserved residue(s) required for the propagation of feature annotation.</text>
</comment>
<feature type="short sequence motif" description="DGA/G" evidence="4">
    <location>
        <begin position="147"/>
        <end position="149"/>
    </location>
</feature>
<evidence type="ECO:0000256" key="3">
    <source>
        <dbReference type="ARBA" id="ARBA00023098"/>
    </source>
</evidence>
<accession>A0ABQ1W714</accession>